<dbReference type="PANTHER" id="PTHR12399">
    <property type="entry name" value="EUKARYOTIC TRANSLATION INITIATION FACTOR 3 SUBUNIT 7"/>
    <property type="match status" value="1"/>
</dbReference>
<name>A0AAD4R697_9BILA</name>
<dbReference type="AlphaFoldDB" id="A0AAD4R697"/>
<dbReference type="GO" id="GO:0001732">
    <property type="term" value="P:formation of cytoplasmic translation initiation complex"/>
    <property type="evidence" value="ECO:0007669"/>
    <property type="project" value="UniProtKB-UniRule"/>
</dbReference>
<evidence type="ECO:0000256" key="3">
    <source>
        <dbReference type="ARBA" id="ARBA00022884"/>
    </source>
</evidence>
<evidence type="ECO:0000256" key="2">
    <source>
        <dbReference type="ARBA" id="ARBA00022540"/>
    </source>
</evidence>
<dbReference type="PANTHER" id="PTHR12399:SF0">
    <property type="entry name" value="EUKARYOTIC TRANSLATION INITIATION FACTOR 3 SUBUNIT D"/>
    <property type="match status" value="1"/>
</dbReference>
<protein>
    <recommendedName>
        <fullName evidence="5">Eukaryotic translation initiation factor 3 subunit D</fullName>
        <shortName evidence="5">eIF3d</shortName>
    </recommendedName>
    <alternativeName>
        <fullName evidence="5">Eukaryotic translation initiation factor 3 subunit 7</fullName>
    </alternativeName>
</protein>
<comment type="caution">
    <text evidence="5">Lacks conserved residue(s) required for the propagation of feature annotation.</text>
</comment>
<comment type="domain">
    <text evidence="5">The RNA gate region regulates mRNA cap recognition to prevent promiscuous mRNA-binding before assembly of eif3d into the full eukaryotic translation initiation factor 3 (eIF-3) complex.</text>
</comment>
<dbReference type="PIRSF" id="PIRSF016281">
    <property type="entry name" value="EIF-3_zeta"/>
    <property type="match status" value="1"/>
</dbReference>
<reference evidence="7" key="1">
    <citation type="submission" date="2022-01" db="EMBL/GenBank/DDBJ databases">
        <title>Genome Sequence Resource for Two Populations of Ditylenchus destructor, the Migratory Endoparasitic Phytonematode.</title>
        <authorList>
            <person name="Zhang H."/>
            <person name="Lin R."/>
            <person name="Xie B."/>
        </authorList>
    </citation>
    <scope>NUCLEOTIDE SEQUENCE</scope>
    <source>
        <strain evidence="7">BazhouSP</strain>
    </source>
</reference>
<evidence type="ECO:0000313" key="7">
    <source>
        <dbReference type="EMBL" id="KAI1718944.1"/>
    </source>
</evidence>
<evidence type="ECO:0000256" key="6">
    <source>
        <dbReference type="SAM" id="MobiDB-lite"/>
    </source>
</evidence>
<comment type="function">
    <text evidence="5">mRNA cap-binding component of the eukaryotic translation initiation factor 3 (eIF-3) complex, which is involved in protein synthesis of a specialized repertoire of mRNAs and, together with other initiation factors, stimulates binding of mRNA and methionyl-tRNAi to the 40S ribosome. The eIF-3 complex specifically targets and initiates translation of a subset of mRNAs involved in cell proliferation. In the eIF-3 complex, eif3d specifically recognizes and binds the 7-methylguanosine cap of a subset of mRNAs.</text>
</comment>
<evidence type="ECO:0000313" key="8">
    <source>
        <dbReference type="Proteomes" id="UP001201812"/>
    </source>
</evidence>
<keyword evidence="2 5" id="KW-0396">Initiation factor</keyword>
<accession>A0AAD4R697</accession>
<dbReference type="GO" id="GO:0002191">
    <property type="term" value="P:cap-dependent translational initiation"/>
    <property type="evidence" value="ECO:0007669"/>
    <property type="project" value="UniProtKB-UniRule"/>
</dbReference>
<dbReference type="Pfam" id="PF05091">
    <property type="entry name" value="eIF-3_zeta"/>
    <property type="match status" value="1"/>
</dbReference>
<keyword evidence="4 5" id="KW-0648">Protein biosynthesis</keyword>
<comment type="subunit">
    <text evidence="5">Component of the eukaryotic translation initiation factor 3 (eIF-3) complex.</text>
</comment>
<organism evidence="7 8">
    <name type="scientific">Ditylenchus destructor</name>
    <dbReference type="NCBI Taxonomy" id="166010"/>
    <lineage>
        <taxon>Eukaryota</taxon>
        <taxon>Metazoa</taxon>
        <taxon>Ecdysozoa</taxon>
        <taxon>Nematoda</taxon>
        <taxon>Chromadorea</taxon>
        <taxon>Rhabditida</taxon>
        <taxon>Tylenchina</taxon>
        <taxon>Tylenchomorpha</taxon>
        <taxon>Sphaerularioidea</taxon>
        <taxon>Anguinidae</taxon>
        <taxon>Anguininae</taxon>
        <taxon>Ditylenchus</taxon>
    </lineage>
</organism>
<evidence type="ECO:0000256" key="5">
    <source>
        <dbReference type="HAMAP-Rule" id="MF_03003"/>
    </source>
</evidence>
<dbReference type="GO" id="GO:0033290">
    <property type="term" value="C:eukaryotic 48S preinitiation complex"/>
    <property type="evidence" value="ECO:0007669"/>
    <property type="project" value="UniProtKB-UniRule"/>
</dbReference>
<evidence type="ECO:0000256" key="1">
    <source>
        <dbReference type="ARBA" id="ARBA00022490"/>
    </source>
</evidence>
<gene>
    <name evidence="7" type="ORF">DdX_06059</name>
</gene>
<dbReference type="HAMAP" id="MF_03003">
    <property type="entry name" value="eIF3d"/>
    <property type="match status" value="1"/>
</dbReference>
<dbReference type="GO" id="GO:0005852">
    <property type="term" value="C:eukaryotic translation initiation factor 3 complex"/>
    <property type="evidence" value="ECO:0007669"/>
    <property type="project" value="UniProtKB-UniRule"/>
</dbReference>
<sequence length="562" mass="63494">MTSNSLPAFDLPTFPANPNGWGPNPANSKITEEFDGLPFQQFNKCDRIGRIVDWLGVERYYKKGDTRDRYNERMYGSSATAGTQFDYVHDNEDANFQLVDSSKPQKQQKPFRRQFQFRRGGMFGQKEQDRRDTFNQSNKMKRSLAKEQMRAYKQWQRRGGAGKNRQPSIQVRADWKILEELDFQRLGKLLLPNVEPGVDIPGENYGTLHFYDKAIDKVTVKTQTPLQKCGGTFYNITTTDDPVIQKLAQSNAGNVFATDTILATIMAASRSVNSWDIVVQKISNKLFFDKRDTENLISNPIDALYVSESATEPPSFETPGINNANDLATEALYINQNFRRQVLKRADPGYKCEHEKAPFEDDARAECAYRYRTWSLGNMSDGTPIKVVARTENDGVILGANGEIQKLTIKAFNEWDSGQSGGVDWRAKIDSQKGAVLATEMKNNSCKLAKWTLQAILGGSDYIKFGFVSRVNVRNSAQHVILGTQQVKPLDFANNITMNLDNCWGILRTIIDFFMKQPQGKYLMLKDPLQPVVRIYALPEGTFDSSGEDESEEETGSEGEAE</sequence>
<dbReference type="EMBL" id="JAKKPZ010000007">
    <property type="protein sequence ID" value="KAI1718944.1"/>
    <property type="molecule type" value="Genomic_DNA"/>
</dbReference>
<keyword evidence="8" id="KW-1185">Reference proteome</keyword>
<keyword evidence="1 5" id="KW-0963">Cytoplasm</keyword>
<dbReference type="Proteomes" id="UP001201812">
    <property type="component" value="Unassembled WGS sequence"/>
</dbReference>
<dbReference type="GO" id="GO:0016282">
    <property type="term" value="C:eukaryotic 43S preinitiation complex"/>
    <property type="evidence" value="ECO:0007669"/>
    <property type="project" value="UniProtKB-UniRule"/>
</dbReference>
<proteinExistence type="inferred from homology"/>
<comment type="subcellular location">
    <subcellularLocation>
        <location evidence="5">Cytoplasm</location>
    </subcellularLocation>
</comment>
<dbReference type="InterPro" id="IPR007783">
    <property type="entry name" value="eIF3d"/>
</dbReference>
<dbReference type="GO" id="GO:0098808">
    <property type="term" value="F:mRNA cap binding"/>
    <property type="evidence" value="ECO:0007669"/>
    <property type="project" value="UniProtKB-UniRule"/>
</dbReference>
<evidence type="ECO:0000256" key="4">
    <source>
        <dbReference type="ARBA" id="ARBA00022917"/>
    </source>
</evidence>
<keyword evidence="3" id="KW-0694">RNA-binding</keyword>
<dbReference type="GO" id="GO:0003743">
    <property type="term" value="F:translation initiation factor activity"/>
    <property type="evidence" value="ECO:0007669"/>
    <property type="project" value="UniProtKB-UniRule"/>
</dbReference>
<feature type="region of interest" description="Disordered" evidence="6">
    <location>
        <begin position="1"/>
        <end position="23"/>
    </location>
</feature>
<comment type="similarity">
    <text evidence="5">Belongs to the eIF-3 subunit D family.</text>
</comment>
<comment type="caution">
    <text evidence="7">The sequence shown here is derived from an EMBL/GenBank/DDBJ whole genome shotgun (WGS) entry which is preliminary data.</text>
</comment>
<feature type="region of interest" description="Disordered" evidence="6">
    <location>
        <begin position="541"/>
        <end position="562"/>
    </location>
</feature>
<feature type="compositionally biased region" description="Acidic residues" evidence="6">
    <location>
        <begin position="546"/>
        <end position="562"/>
    </location>
</feature>